<dbReference type="AlphaFoldDB" id="A0A2M8W311"/>
<dbReference type="EMBL" id="PGTY01000003">
    <property type="protein sequence ID" value="PJI85298.1"/>
    <property type="molecule type" value="Genomic_DNA"/>
</dbReference>
<organism evidence="1 2">
    <name type="scientific">Yoonia maricola</name>
    <dbReference type="NCBI Taxonomy" id="420999"/>
    <lineage>
        <taxon>Bacteria</taxon>
        <taxon>Pseudomonadati</taxon>
        <taxon>Pseudomonadota</taxon>
        <taxon>Alphaproteobacteria</taxon>
        <taxon>Rhodobacterales</taxon>
        <taxon>Paracoccaceae</taxon>
        <taxon>Yoonia</taxon>
    </lineage>
</organism>
<reference evidence="1 2" key="1">
    <citation type="submission" date="2017-11" db="EMBL/GenBank/DDBJ databases">
        <title>Genomic Encyclopedia of Archaeal and Bacterial Type Strains, Phase II (KMG-II): From Individual Species to Whole Genera.</title>
        <authorList>
            <person name="Goeker M."/>
        </authorList>
    </citation>
    <scope>NUCLEOTIDE SEQUENCE [LARGE SCALE GENOMIC DNA]</scope>
    <source>
        <strain evidence="1 2">DSM 29128</strain>
    </source>
</reference>
<evidence type="ECO:0000313" key="1">
    <source>
        <dbReference type="EMBL" id="PJI85298.1"/>
    </source>
</evidence>
<comment type="caution">
    <text evidence="1">The sequence shown here is derived from an EMBL/GenBank/DDBJ whole genome shotgun (WGS) entry which is preliminary data.</text>
</comment>
<evidence type="ECO:0000313" key="2">
    <source>
        <dbReference type="Proteomes" id="UP000228531"/>
    </source>
</evidence>
<gene>
    <name evidence="1" type="ORF">BC777_3299</name>
</gene>
<dbReference type="RefSeq" id="WP_100369229.1">
    <property type="nucleotide sequence ID" value="NZ_PGTY01000003.1"/>
</dbReference>
<dbReference type="Proteomes" id="UP000228531">
    <property type="component" value="Unassembled WGS sequence"/>
</dbReference>
<keyword evidence="2" id="KW-1185">Reference proteome</keyword>
<sequence>MPAFALHPTQTRAAVAALFVRGACQRALFAKLQARVVHYDQMSLAVGDDWSVLFPDDDIEDPSLPWLDDKPVFLYQLGRGCLCEMGYYPNVPSPLIDGFIAKLRQTYDIRGAVALLSGQPDAQVLDLSQARKLAQIDLGGLS</sequence>
<protein>
    <submittedName>
        <fullName evidence="1">Uncharacterized protein</fullName>
    </submittedName>
</protein>
<name>A0A2M8W311_9RHOB</name>
<accession>A0A2M8W311</accession>
<proteinExistence type="predicted"/>